<feature type="compositionally biased region" description="Polar residues" evidence="2">
    <location>
        <begin position="538"/>
        <end position="557"/>
    </location>
</feature>
<feature type="coiled-coil region" evidence="1">
    <location>
        <begin position="237"/>
        <end position="289"/>
    </location>
</feature>
<organism evidence="4">
    <name type="scientific">Blumeria graminis f. sp. tritici 96224</name>
    <dbReference type="NCBI Taxonomy" id="1268274"/>
    <lineage>
        <taxon>Eukaryota</taxon>
        <taxon>Fungi</taxon>
        <taxon>Dikarya</taxon>
        <taxon>Ascomycota</taxon>
        <taxon>Pezizomycotina</taxon>
        <taxon>Leotiomycetes</taxon>
        <taxon>Erysiphales</taxon>
        <taxon>Erysiphaceae</taxon>
        <taxon>Blumeria</taxon>
    </lineage>
</organism>
<evidence type="ECO:0000313" key="4">
    <source>
        <dbReference type="EMBL" id="SUZ11247.1"/>
    </source>
</evidence>
<feature type="coiled-coil region" evidence="1">
    <location>
        <begin position="104"/>
        <end position="162"/>
    </location>
</feature>
<feature type="region of interest" description="Disordered" evidence="2">
    <location>
        <begin position="485"/>
        <end position="559"/>
    </location>
</feature>
<dbReference type="Proteomes" id="UP000053110">
    <property type="component" value="Unassembled WGS sequence"/>
</dbReference>
<reference evidence="4" key="3">
    <citation type="submission" date="2018-07" db="EMBL/GenBank/DDBJ databases">
        <authorList>
            <person name="Quirk P.G."/>
            <person name="Krulwich T.A."/>
        </authorList>
    </citation>
    <scope>NUCLEOTIDE SEQUENCE</scope>
    <source>
        <strain evidence="4">96224</strain>
    </source>
</reference>
<feature type="region of interest" description="Disordered" evidence="2">
    <location>
        <begin position="1"/>
        <end position="23"/>
    </location>
</feature>
<evidence type="ECO:0000256" key="2">
    <source>
        <dbReference type="SAM" id="MobiDB-lite"/>
    </source>
</evidence>
<feature type="region of interest" description="Disordered" evidence="2">
    <location>
        <begin position="189"/>
        <end position="233"/>
    </location>
</feature>
<dbReference type="PANTHER" id="PTHR38120:SF1">
    <property type="entry name" value="M PROTEIN, SEROTYPE 2.1"/>
    <property type="match status" value="1"/>
</dbReference>
<proteinExistence type="predicted"/>
<dbReference type="AlphaFoldDB" id="A0A061HFW9"/>
<feature type="compositionally biased region" description="Pro residues" evidence="2">
    <location>
        <begin position="492"/>
        <end position="501"/>
    </location>
</feature>
<evidence type="ECO:0000313" key="3">
    <source>
        <dbReference type="EMBL" id="EPQ63953.1"/>
    </source>
</evidence>
<feature type="region of interest" description="Disordered" evidence="2">
    <location>
        <begin position="330"/>
        <end position="353"/>
    </location>
</feature>
<feature type="compositionally biased region" description="Basic and acidic residues" evidence="2">
    <location>
        <begin position="339"/>
        <end position="353"/>
    </location>
</feature>
<evidence type="ECO:0000313" key="5">
    <source>
        <dbReference type="Proteomes" id="UP000053110"/>
    </source>
</evidence>
<reference evidence="3" key="2">
    <citation type="submission" date="2013-01" db="EMBL/GenBank/DDBJ databases">
        <title>The wheat powdery mildew genome reveals unique evolution of an obligate biotroph.</title>
        <authorList>
            <person name="Oberhaensli S."/>
            <person name="Wicker T."/>
            <person name="Keller B."/>
        </authorList>
    </citation>
    <scope>NUCLEOTIDE SEQUENCE</scope>
    <source>
        <strain evidence="3">96224</strain>
    </source>
</reference>
<dbReference type="PANTHER" id="PTHR38120">
    <property type="entry name" value="EXPRESSED PROTEIN"/>
    <property type="match status" value="1"/>
</dbReference>
<evidence type="ECO:0000256" key="1">
    <source>
        <dbReference type="SAM" id="Coils"/>
    </source>
</evidence>
<feature type="compositionally biased region" description="Polar residues" evidence="2">
    <location>
        <begin position="519"/>
        <end position="531"/>
    </location>
</feature>
<protein>
    <submittedName>
        <fullName evidence="4">BgtA-20656</fullName>
    </submittedName>
</protein>
<sequence>MSAVTETPSSETSHHSTTTKARSAALLKQTSTRLPAPPAAMTGANSEAPCQLVGTDTLIAAQGTTLRPGAGAAKTNEISPSSILGMETDKAIKTVQDDEKEHGAEQWQLQMQALQLRLDQALLQHNQLEERVHESDERIENLENEKREALRQKREIENIYEAEQSSMIKQREESSTREEEMQAIIQKLKETLNNRAEGDEDSRISRRSNNQSPILDGNQFAPSDSNRSDSRNNSKLLLQKDRLIESLRLELAEAQIKLVESENMGGGRLQEIEKQLLEARMTNARLMEDNESYQLHLSEKNMGVDAVKDELTSTVTHNLDALSALEGRAAPSNLTEDLSGSREGENRRLEAELKSSQDQNKALTLYVNKIIERLVQHPDFETIIDQTSEFRPGLTFLSKDLPPIPRETNGASILQRAKTVAMGGSRRQRPQSFMPPSTQSLVTDQGTAPSIPLSNNRASSYRSSRPRSEQFTAGVTTSFTQQIYRSGHTSPPLGPQSPRPSPSHITSSTQHALPHTVNRAPSSGQVPTAANFSGMRSECSSISGDSGEMQTSTSNSPPRIEKATTFAGNKPRPLRLLRENTSEEEAGLKNAKRASWMGWAFVSFLRKIGDLPDQQNSGKKLSHVGKYIRHQAGRFALGVLSTGSV</sequence>
<dbReference type="EMBL" id="UIGY01000116">
    <property type="protein sequence ID" value="SUZ11247.1"/>
    <property type="molecule type" value="Genomic_DNA"/>
</dbReference>
<name>A0A061HFW9_BLUGR</name>
<gene>
    <name evidence="3" type="ORF">BGT96224_A20656</name>
    <name evidence="4" type="ORF">BGT96224V2_LOCUS4415</name>
</gene>
<feature type="compositionally biased region" description="Low complexity" evidence="2">
    <location>
        <begin position="454"/>
        <end position="463"/>
    </location>
</feature>
<feature type="compositionally biased region" description="Polar residues" evidence="2">
    <location>
        <begin position="430"/>
        <end position="448"/>
    </location>
</feature>
<dbReference type="EMBL" id="KE375088">
    <property type="protein sequence ID" value="EPQ63953.1"/>
    <property type="molecule type" value="Genomic_DNA"/>
</dbReference>
<reference evidence="5" key="1">
    <citation type="journal article" date="2013" name="Nat. Genet.">
        <title>The wheat powdery mildew genome shows the unique evolution of an obligate biotroph.</title>
        <authorList>
            <person name="Wicker T."/>
            <person name="Oberhaensli S."/>
            <person name="Parlange F."/>
            <person name="Buchmann J.P."/>
            <person name="Shatalina M."/>
            <person name="Roffler S."/>
            <person name="Ben-David R."/>
            <person name="Dolezel J."/>
            <person name="Simkova H."/>
            <person name="Schulze-Lefert P."/>
            <person name="Spanu P.D."/>
            <person name="Bruggmann R."/>
            <person name="Amselem J."/>
            <person name="Quesneville H."/>
            <person name="Ver Loren van Themaat E."/>
            <person name="Paape T."/>
            <person name="Shimizu K.K."/>
            <person name="Keller B."/>
        </authorList>
    </citation>
    <scope>NUCLEOTIDE SEQUENCE [LARGE SCALE GENOMIC DNA]</scope>
    <source>
        <strain evidence="5">96224</strain>
    </source>
</reference>
<dbReference type="OrthoDB" id="2121319at2759"/>
<keyword evidence="1" id="KW-0175">Coiled coil</keyword>
<dbReference type="HOGENOM" id="CLU_015321_0_0_1"/>
<feature type="non-terminal residue" evidence="4">
    <location>
        <position position="645"/>
    </location>
</feature>
<feature type="region of interest" description="Disordered" evidence="2">
    <location>
        <begin position="421"/>
        <end position="473"/>
    </location>
</feature>
<accession>A0A061HFW9</accession>
<feature type="compositionally biased region" description="Low complexity" evidence="2">
    <location>
        <begin position="1"/>
        <end position="19"/>
    </location>
</feature>